<keyword evidence="5" id="KW-0969">Cilium</keyword>
<sequence length="374" mass="42107">MDIQKLQRSFSIIDDGEIDSINEAIDDDHLEDGITENRFQDEAISDLSDFDENSSSQKRQSKLKFPSSNVGKVVPSLSSPGASFKLQSATRREATHPVKMLHISSDSEDSENEDRRKEIITGEYDPKLYENLDVDKEVRDVFQFISKYIPQNLNLDTKLKPFIPEFLPAVGDIDASLKVVPPEKTLTGEKCGPEQFSHLGLKVLDEPATHQSDPALLYLQLRATSVTPGKKNDGNAVVKKVDNTEQNAKIIEKWIKDISDLHKTKSSPVVRYSEPMPELDDLMQEWPEEIESKLKSEGFPEPNDKSLSEYIDTLCNLFQIPSAKKKIHSIHLLLCLYAAIKQTQFYRATSVVSSEKSTNASTNPKQEADQLVLE</sequence>
<feature type="region of interest" description="Disordered" evidence="8">
    <location>
        <begin position="87"/>
        <end position="119"/>
    </location>
</feature>
<reference evidence="9" key="2">
    <citation type="submission" date="2022-10" db="EMBL/GenBank/DDBJ databases">
        <authorList>
            <consortium name="ENA_rothamsted_submissions"/>
            <consortium name="culmorum"/>
            <person name="King R."/>
        </authorList>
    </citation>
    <scope>NUCLEOTIDE SEQUENCE</scope>
</reference>
<feature type="region of interest" description="Disordered" evidence="8">
    <location>
        <begin position="27"/>
        <end position="72"/>
    </location>
</feature>
<organism evidence="9 10">
    <name type="scientific">Phaedon cochleariae</name>
    <name type="common">Mustard beetle</name>
    <dbReference type="NCBI Taxonomy" id="80249"/>
    <lineage>
        <taxon>Eukaryota</taxon>
        <taxon>Metazoa</taxon>
        <taxon>Ecdysozoa</taxon>
        <taxon>Arthropoda</taxon>
        <taxon>Hexapoda</taxon>
        <taxon>Insecta</taxon>
        <taxon>Pterygota</taxon>
        <taxon>Neoptera</taxon>
        <taxon>Endopterygota</taxon>
        <taxon>Coleoptera</taxon>
        <taxon>Polyphaga</taxon>
        <taxon>Cucujiformia</taxon>
        <taxon>Chrysomeloidea</taxon>
        <taxon>Chrysomelidae</taxon>
        <taxon>Chrysomelinae</taxon>
        <taxon>Chrysomelini</taxon>
        <taxon>Phaedon</taxon>
    </lineage>
</organism>
<evidence type="ECO:0000313" key="9">
    <source>
        <dbReference type="EMBL" id="CAG9815556.1"/>
    </source>
</evidence>
<dbReference type="GO" id="GO:0030992">
    <property type="term" value="C:intraciliary transport particle B"/>
    <property type="evidence" value="ECO:0007669"/>
    <property type="project" value="TreeGrafter"/>
</dbReference>
<dbReference type="GO" id="GO:0031514">
    <property type="term" value="C:motile cilium"/>
    <property type="evidence" value="ECO:0007669"/>
    <property type="project" value="TreeGrafter"/>
</dbReference>
<comment type="subcellular location">
    <subcellularLocation>
        <location evidence="1">Cytoplasm</location>
        <location evidence="1">Cytoskeleton</location>
        <location evidence="1">Cilium basal body</location>
    </subcellularLocation>
</comment>
<dbReference type="Pfam" id="PF12317">
    <property type="entry name" value="IFT46_B_C"/>
    <property type="match status" value="1"/>
</dbReference>
<dbReference type="EMBL" id="OU896718">
    <property type="protein sequence ID" value="CAG9815556.1"/>
    <property type="molecule type" value="Genomic_DNA"/>
</dbReference>
<keyword evidence="4" id="KW-0963">Cytoplasm</keyword>
<reference evidence="9" key="1">
    <citation type="submission" date="2022-01" db="EMBL/GenBank/DDBJ databases">
        <authorList>
            <person name="King R."/>
        </authorList>
    </citation>
    <scope>NUCLEOTIDE SEQUENCE</scope>
</reference>
<accession>A0A9N9SDI0</accession>
<dbReference type="GO" id="GO:0060271">
    <property type="term" value="P:cilium assembly"/>
    <property type="evidence" value="ECO:0007669"/>
    <property type="project" value="TreeGrafter"/>
</dbReference>
<dbReference type="PANTHER" id="PTHR13376:SF0">
    <property type="entry name" value="INTRAFLAGELLAR TRANSPORT PROTEIN 46 HOMOLOG"/>
    <property type="match status" value="1"/>
</dbReference>
<dbReference type="Proteomes" id="UP001153737">
    <property type="component" value="Chromosome 12"/>
</dbReference>
<protein>
    <recommendedName>
        <fullName evidence="3">Intraflagellar transport protein 46 homolog</fullName>
    </recommendedName>
</protein>
<keyword evidence="7" id="KW-0966">Cell projection</keyword>
<dbReference type="InterPro" id="IPR022088">
    <property type="entry name" value="Intraflagellar_transp_cmplxB"/>
</dbReference>
<comment type="similarity">
    <text evidence="2">Belongs to the IFT46 family.</text>
</comment>
<evidence type="ECO:0000256" key="6">
    <source>
        <dbReference type="ARBA" id="ARBA00023212"/>
    </source>
</evidence>
<dbReference type="GO" id="GO:0042073">
    <property type="term" value="P:intraciliary transport"/>
    <property type="evidence" value="ECO:0007669"/>
    <property type="project" value="InterPro"/>
</dbReference>
<dbReference type="OrthoDB" id="2119217at2759"/>
<gene>
    <name evidence="9" type="ORF">PHAECO_LOCUS2929</name>
</gene>
<evidence type="ECO:0000256" key="4">
    <source>
        <dbReference type="ARBA" id="ARBA00022490"/>
    </source>
</evidence>
<evidence type="ECO:0000313" key="10">
    <source>
        <dbReference type="Proteomes" id="UP001153737"/>
    </source>
</evidence>
<evidence type="ECO:0000256" key="3">
    <source>
        <dbReference type="ARBA" id="ARBA00017206"/>
    </source>
</evidence>
<keyword evidence="10" id="KW-1185">Reference proteome</keyword>
<evidence type="ECO:0000256" key="5">
    <source>
        <dbReference type="ARBA" id="ARBA00023069"/>
    </source>
</evidence>
<proteinExistence type="inferred from homology"/>
<evidence type="ECO:0000256" key="1">
    <source>
        <dbReference type="ARBA" id="ARBA00004120"/>
    </source>
</evidence>
<dbReference type="PANTHER" id="PTHR13376">
    <property type="entry name" value="INTRAFLAGELLAR TRANSPORT PROTEIN 46 HOMOLOG"/>
    <property type="match status" value="1"/>
</dbReference>
<dbReference type="AlphaFoldDB" id="A0A9N9SDI0"/>
<name>A0A9N9SDI0_PHACE</name>
<evidence type="ECO:0000256" key="2">
    <source>
        <dbReference type="ARBA" id="ARBA00007700"/>
    </source>
</evidence>
<evidence type="ECO:0000256" key="7">
    <source>
        <dbReference type="ARBA" id="ARBA00023273"/>
    </source>
</evidence>
<evidence type="ECO:0000256" key="8">
    <source>
        <dbReference type="SAM" id="MobiDB-lite"/>
    </source>
</evidence>
<keyword evidence="6" id="KW-0206">Cytoskeleton</keyword>
<dbReference type="GO" id="GO:0005815">
    <property type="term" value="C:microtubule organizing center"/>
    <property type="evidence" value="ECO:0007669"/>
    <property type="project" value="TreeGrafter"/>
</dbReference>